<organism evidence="1 2">
    <name type="scientific">Nonomuraea rubra</name>
    <dbReference type="NCBI Taxonomy" id="46180"/>
    <lineage>
        <taxon>Bacteria</taxon>
        <taxon>Bacillati</taxon>
        <taxon>Actinomycetota</taxon>
        <taxon>Actinomycetes</taxon>
        <taxon>Streptosporangiales</taxon>
        <taxon>Streptosporangiaceae</taxon>
        <taxon>Nonomuraea</taxon>
    </lineage>
</organism>
<keyword evidence="2" id="KW-1185">Reference proteome</keyword>
<dbReference type="EMBL" id="JACHMI010000001">
    <property type="protein sequence ID" value="MBB6556221.1"/>
    <property type="molecule type" value="Genomic_DNA"/>
</dbReference>
<reference evidence="1 2" key="1">
    <citation type="submission" date="2020-08" db="EMBL/GenBank/DDBJ databases">
        <title>Sequencing the genomes of 1000 actinobacteria strains.</title>
        <authorList>
            <person name="Klenk H.-P."/>
        </authorList>
    </citation>
    <scope>NUCLEOTIDE SEQUENCE [LARGE SCALE GENOMIC DNA]</scope>
    <source>
        <strain evidence="1 2">DSM 43768</strain>
    </source>
</reference>
<evidence type="ECO:0000313" key="1">
    <source>
        <dbReference type="EMBL" id="MBB6556221.1"/>
    </source>
</evidence>
<protein>
    <submittedName>
        <fullName evidence="1">Uncharacterized protein</fullName>
    </submittedName>
</protein>
<comment type="caution">
    <text evidence="1">The sequence shown here is derived from an EMBL/GenBank/DDBJ whole genome shotgun (WGS) entry which is preliminary data.</text>
</comment>
<evidence type="ECO:0000313" key="2">
    <source>
        <dbReference type="Proteomes" id="UP000565579"/>
    </source>
</evidence>
<name>A0A7X0P6Z8_9ACTN</name>
<dbReference type="Proteomes" id="UP000565579">
    <property type="component" value="Unassembled WGS sequence"/>
</dbReference>
<proteinExistence type="predicted"/>
<accession>A0A7X0P6Z8</accession>
<dbReference type="RefSeq" id="WP_185110696.1">
    <property type="nucleotide sequence ID" value="NZ_BAAAXY010000153.1"/>
</dbReference>
<dbReference type="AlphaFoldDB" id="A0A7X0P6Z8"/>
<gene>
    <name evidence="1" type="ORF">HD593_011016</name>
</gene>
<sequence length="141" mass="15152">MIDKAAWKPTKSAGAYNADATLHRPRIAEDVETAELAAAARSVVRMVLGRHSCPRLAACPQHGQDLCDCTPCTHPDHAADAADARDALLAFGMASSAPLTHRTCCTCHRSKPLSRFSKKNLTRKECLSEKKAEREAGLADG</sequence>